<dbReference type="PROSITE" id="PS51677">
    <property type="entry name" value="NODB"/>
    <property type="match status" value="1"/>
</dbReference>
<evidence type="ECO:0000313" key="2">
    <source>
        <dbReference type="EMBL" id="NER27342.1"/>
    </source>
</evidence>
<dbReference type="GO" id="GO:0005975">
    <property type="term" value="P:carbohydrate metabolic process"/>
    <property type="evidence" value="ECO:0007669"/>
    <property type="project" value="InterPro"/>
</dbReference>
<accession>A0A6B3N9R8</accession>
<dbReference type="GO" id="GO:0016810">
    <property type="term" value="F:hydrolase activity, acting on carbon-nitrogen (but not peptide) bonds"/>
    <property type="evidence" value="ECO:0007669"/>
    <property type="project" value="InterPro"/>
</dbReference>
<comment type="caution">
    <text evidence="2">The sequence shown here is derived from an EMBL/GenBank/DDBJ whole genome shotgun (WGS) entry which is preliminary data.</text>
</comment>
<sequence length="276" mass="30792">MAGVSVPLVPLVNQKTVTKETLLESQQQLELSISEITPLIEQQQEAYQQLIAKLPLKTEKELTFSVPEQFQGKTIYQVGLNSKDKIVALTFDDGPWPKTTNEVLYILKKHNIKATFFVLGTNVKNYSGRLKQIVEHGHAIGNHSWSHPYSYQNPSAAALEIDRTEDLLYKISGVKTSLFRPPGGFLNNGLAAYARKTNHAVVLWSSDSRDYYTSEQKLLNNVLKQAQSGGIILLHDGGGDRSKTVRALPTMITELKQRGYKFVTVPELLEIAVTAQ</sequence>
<name>A0A6B3N9R8_9CYAN</name>
<dbReference type="EMBL" id="JAAHFQ010000093">
    <property type="protein sequence ID" value="NER27342.1"/>
    <property type="molecule type" value="Genomic_DNA"/>
</dbReference>
<dbReference type="SUPFAM" id="SSF88713">
    <property type="entry name" value="Glycoside hydrolase/deacetylase"/>
    <property type="match status" value="1"/>
</dbReference>
<feature type="domain" description="NodB homology" evidence="1">
    <location>
        <begin position="85"/>
        <end position="263"/>
    </location>
</feature>
<proteinExistence type="predicted"/>
<dbReference type="InterPro" id="IPR050248">
    <property type="entry name" value="Polysacc_deacetylase_ArnD"/>
</dbReference>
<dbReference type="InterPro" id="IPR011330">
    <property type="entry name" value="Glyco_hydro/deAcase_b/a-brl"/>
</dbReference>
<dbReference type="InterPro" id="IPR002509">
    <property type="entry name" value="NODB_dom"/>
</dbReference>
<gene>
    <name evidence="2" type="ORF">F6J89_06820</name>
</gene>
<dbReference type="Pfam" id="PF01522">
    <property type="entry name" value="Polysacc_deac_1"/>
    <property type="match status" value="1"/>
</dbReference>
<dbReference type="PANTHER" id="PTHR10587">
    <property type="entry name" value="GLYCOSYL TRANSFERASE-RELATED"/>
    <property type="match status" value="1"/>
</dbReference>
<dbReference type="CDD" id="cd10917">
    <property type="entry name" value="CE4_NodB_like_6s_7s"/>
    <property type="match status" value="1"/>
</dbReference>
<dbReference type="Gene3D" id="3.20.20.370">
    <property type="entry name" value="Glycoside hydrolase/deacetylase"/>
    <property type="match status" value="1"/>
</dbReference>
<protein>
    <submittedName>
        <fullName evidence="2">Polysaccharide deacetylase family protein</fullName>
    </submittedName>
</protein>
<evidence type="ECO:0000259" key="1">
    <source>
        <dbReference type="PROSITE" id="PS51677"/>
    </source>
</evidence>
<reference evidence="2" key="1">
    <citation type="submission" date="2019-11" db="EMBL/GenBank/DDBJ databases">
        <title>Genomic insights into an expanded diversity of filamentous marine cyanobacteria reveals the extraordinary biosynthetic potential of Moorea and Okeania.</title>
        <authorList>
            <person name="Ferreira Leao T."/>
            <person name="Wang M."/>
            <person name="Moss N."/>
            <person name="Da Silva R."/>
            <person name="Sanders J."/>
            <person name="Nurk S."/>
            <person name="Gurevich A."/>
            <person name="Humphrey G."/>
            <person name="Reher R."/>
            <person name="Zhu Q."/>
            <person name="Belda-Ferre P."/>
            <person name="Glukhov E."/>
            <person name="Rex R."/>
            <person name="Dorrestein P.C."/>
            <person name="Knight R."/>
            <person name="Pevzner P."/>
            <person name="Gerwick W.H."/>
            <person name="Gerwick L."/>
        </authorList>
    </citation>
    <scope>NUCLEOTIDE SEQUENCE</scope>
    <source>
        <strain evidence="2">SIO1C4</strain>
    </source>
</reference>
<dbReference type="AlphaFoldDB" id="A0A6B3N9R8"/>
<organism evidence="2">
    <name type="scientific">Symploca sp. SIO1C4</name>
    <dbReference type="NCBI Taxonomy" id="2607765"/>
    <lineage>
        <taxon>Bacteria</taxon>
        <taxon>Bacillati</taxon>
        <taxon>Cyanobacteriota</taxon>
        <taxon>Cyanophyceae</taxon>
        <taxon>Coleofasciculales</taxon>
        <taxon>Coleofasciculaceae</taxon>
        <taxon>Symploca</taxon>
    </lineage>
</organism>